<proteinExistence type="predicted"/>
<name>A0A2T5G6Z8_9BACL</name>
<evidence type="ECO:0000256" key="3">
    <source>
        <dbReference type="ARBA" id="ARBA00022692"/>
    </source>
</evidence>
<evidence type="ECO:0000313" key="10">
    <source>
        <dbReference type="Proteomes" id="UP000244016"/>
    </source>
</evidence>
<evidence type="ECO:0000256" key="1">
    <source>
        <dbReference type="ARBA" id="ARBA00004236"/>
    </source>
</evidence>
<dbReference type="Proteomes" id="UP000244016">
    <property type="component" value="Unassembled WGS sequence"/>
</dbReference>
<comment type="caution">
    <text evidence="9">The sequence shown here is derived from an EMBL/GenBank/DDBJ whole genome shotgun (WGS) entry which is preliminary data.</text>
</comment>
<accession>A0A2T5G6Z8</accession>
<organism evidence="9 10">
    <name type="scientific">Brockia lithotrophica</name>
    <dbReference type="NCBI Taxonomy" id="933949"/>
    <lineage>
        <taxon>Bacteria</taxon>
        <taxon>Bacillati</taxon>
        <taxon>Bacillota</taxon>
        <taxon>Bacilli</taxon>
        <taxon>Bacillales</taxon>
        <taxon>Bacillales Family X. Incertae Sedis</taxon>
        <taxon>Brockia</taxon>
    </lineage>
</organism>
<keyword evidence="2" id="KW-1003">Cell membrane</keyword>
<dbReference type="EMBL" id="PEBW01000003">
    <property type="protein sequence ID" value="PTQ51960.1"/>
    <property type="molecule type" value="Genomic_DNA"/>
</dbReference>
<evidence type="ECO:0000256" key="4">
    <source>
        <dbReference type="ARBA" id="ARBA00022989"/>
    </source>
</evidence>
<keyword evidence="5 7" id="KW-0472">Membrane</keyword>
<evidence type="ECO:0000256" key="5">
    <source>
        <dbReference type="ARBA" id="ARBA00023136"/>
    </source>
</evidence>
<sequence>MKRWVWWLVFALVVGGLLSLVSSNYPDGFETAGEQLGYMERARELFRAPFAEYQIPGLPEGASTAAAGVLGVLLAFGLFVGVGRVLTPRSGSDAGERFASGGRSSEEP</sequence>
<dbReference type="Pfam" id="PF13190">
    <property type="entry name" value="PDGLE"/>
    <property type="match status" value="1"/>
</dbReference>
<evidence type="ECO:0000256" key="6">
    <source>
        <dbReference type="SAM" id="MobiDB-lite"/>
    </source>
</evidence>
<evidence type="ECO:0000313" key="9">
    <source>
        <dbReference type="EMBL" id="PTQ51960.1"/>
    </source>
</evidence>
<reference evidence="9 10" key="1">
    <citation type="submission" date="2017-08" db="EMBL/GenBank/DDBJ databases">
        <title>Burning lignite coal seam in the remote Altai Mountains harbors a hydrogen-driven thermophilic microbial community.</title>
        <authorList>
            <person name="Kadnikov V.V."/>
            <person name="Mardanov A.V."/>
            <person name="Ivasenko D."/>
            <person name="Beletsky A.V."/>
            <person name="Karnachuk O.V."/>
            <person name="Ravin N.V."/>
        </authorList>
    </citation>
    <scope>NUCLEOTIDE SEQUENCE [LARGE SCALE GENOMIC DNA]</scope>
    <source>
        <strain evidence="9">AL31</strain>
    </source>
</reference>
<protein>
    <recommendedName>
        <fullName evidence="8">PDGLE domain-containing protein</fullName>
    </recommendedName>
</protein>
<evidence type="ECO:0000256" key="2">
    <source>
        <dbReference type="ARBA" id="ARBA00022475"/>
    </source>
</evidence>
<gene>
    <name evidence="9" type="ORF">BLITH_0927</name>
</gene>
<feature type="region of interest" description="Disordered" evidence="6">
    <location>
        <begin position="88"/>
        <end position="108"/>
    </location>
</feature>
<dbReference type="GO" id="GO:0005886">
    <property type="term" value="C:plasma membrane"/>
    <property type="evidence" value="ECO:0007669"/>
    <property type="project" value="UniProtKB-SubCell"/>
</dbReference>
<feature type="transmembrane region" description="Helical" evidence="7">
    <location>
        <begin position="65"/>
        <end position="87"/>
    </location>
</feature>
<dbReference type="AlphaFoldDB" id="A0A2T5G6Z8"/>
<evidence type="ECO:0000259" key="8">
    <source>
        <dbReference type="Pfam" id="PF13190"/>
    </source>
</evidence>
<feature type="domain" description="PDGLE" evidence="8">
    <location>
        <begin position="3"/>
        <end position="86"/>
    </location>
</feature>
<keyword evidence="3 7" id="KW-0812">Transmembrane</keyword>
<keyword evidence="4 7" id="KW-1133">Transmembrane helix</keyword>
<dbReference type="InterPro" id="IPR025937">
    <property type="entry name" value="PDGLE_dom"/>
</dbReference>
<evidence type="ECO:0000256" key="7">
    <source>
        <dbReference type="SAM" id="Phobius"/>
    </source>
</evidence>
<comment type="subcellular location">
    <subcellularLocation>
        <location evidence="1">Cell membrane</location>
    </subcellularLocation>
</comment>